<name>A0A8E2E593_9PEZI</name>
<dbReference type="InterPro" id="IPR027417">
    <property type="entry name" value="P-loop_NTPase"/>
</dbReference>
<keyword evidence="3" id="KW-1185">Reference proteome</keyword>
<dbReference type="OrthoDB" id="411123at2759"/>
<proteinExistence type="predicted"/>
<dbReference type="Proteomes" id="UP000250266">
    <property type="component" value="Unassembled WGS sequence"/>
</dbReference>
<dbReference type="Gene3D" id="3.40.50.300">
    <property type="entry name" value="P-loop containing nucleotide triphosphate hydrolases"/>
    <property type="match status" value="1"/>
</dbReference>
<dbReference type="PANTHER" id="PTHR46523:SF1">
    <property type="entry name" value="DCTP PYROPHOSPHATASE 1"/>
    <property type="match status" value="1"/>
</dbReference>
<reference evidence="2 3" key="1">
    <citation type="journal article" date="2016" name="Nat. Commun.">
        <title>Ectomycorrhizal ecology is imprinted in the genome of the dominant symbiotic fungus Cenococcum geophilum.</title>
        <authorList>
            <consortium name="DOE Joint Genome Institute"/>
            <person name="Peter M."/>
            <person name="Kohler A."/>
            <person name="Ohm R.A."/>
            <person name="Kuo A."/>
            <person name="Krutzmann J."/>
            <person name="Morin E."/>
            <person name="Arend M."/>
            <person name="Barry K.W."/>
            <person name="Binder M."/>
            <person name="Choi C."/>
            <person name="Clum A."/>
            <person name="Copeland A."/>
            <person name="Grisel N."/>
            <person name="Haridas S."/>
            <person name="Kipfer T."/>
            <person name="LaButti K."/>
            <person name="Lindquist E."/>
            <person name="Lipzen A."/>
            <person name="Maire R."/>
            <person name="Meier B."/>
            <person name="Mihaltcheva S."/>
            <person name="Molinier V."/>
            <person name="Murat C."/>
            <person name="Poggeler S."/>
            <person name="Quandt C.A."/>
            <person name="Sperisen C."/>
            <person name="Tritt A."/>
            <person name="Tisserant E."/>
            <person name="Crous P.W."/>
            <person name="Henrissat B."/>
            <person name="Nehls U."/>
            <person name="Egli S."/>
            <person name="Spatafora J.W."/>
            <person name="Grigoriev I.V."/>
            <person name="Martin F.M."/>
        </authorList>
    </citation>
    <scope>NUCLEOTIDE SEQUENCE [LARGE SCALE GENOMIC DNA]</scope>
    <source>
        <strain evidence="2 3">CBS 459.81</strain>
    </source>
</reference>
<evidence type="ECO:0000313" key="2">
    <source>
        <dbReference type="EMBL" id="OCK77650.1"/>
    </source>
</evidence>
<dbReference type="AlphaFoldDB" id="A0A8E2E593"/>
<dbReference type="GO" id="GO:0047429">
    <property type="term" value="F:nucleoside triphosphate diphosphatase activity"/>
    <property type="evidence" value="ECO:0007669"/>
    <property type="project" value="InterPro"/>
</dbReference>
<gene>
    <name evidence="2" type="ORF">K432DRAFT_445191</name>
</gene>
<dbReference type="SUPFAM" id="SSF101386">
    <property type="entry name" value="all-alpha NTP pyrophosphatases"/>
    <property type="match status" value="1"/>
</dbReference>
<dbReference type="SUPFAM" id="SSF52540">
    <property type="entry name" value="P-loop containing nucleoside triphosphate hydrolases"/>
    <property type="match status" value="1"/>
</dbReference>
<dbReference type="InterPro" id="IPR018647">
    <property type="entry name" value="SLFN_3-like_DNA/RNA_helicase"/>
</dbReference>
<organism evidence="2 3">
    <name type="scientific">Lepidopterella palustris CBS 459.81</name>
    <dbReference type="NCBI Taxonomy" id="1314670"/>
    <lineage>
        <taxon>Eukaryota</taxon>
        <taxon>Fungi</taxon>
        <taxon>Dikarya</taxon>
        <taxon>Ascomycota</taxon>
        <taxon>Pezizomycotina</taxon>
        <taxon>Dothideomycetes</taxon>
        <taxon>Pleosporomycetidae</taxon>
        <taxon>Mytilinidiales</taxon>
        <taxon>Argynnaceae</taxon>
        <taxon>Lepidopterella</taxon>
    </lineage>
</organism>
<dbReference type="GO" id="GO:0009143">
    <property type="term" value="P:nucleoside triphosphate catabolic process"/>
    <property type="evidence" value="ECO:0007669"/>
    <property type="project" value="InterPro"/>
</dbReference>
<feature type="domain" description="Schlafen group 3-like DNA/RNA helicase" evidence="1">
    <location>
        <begin position="340"/>
        <end position="708"/>
    </location>
</feature>
<protein>
    <recommendedName>
        <fullName evidence="1">Schlafen group 3-like DNA/RNA helicase domain-containing protein</fullName>
    </recommendedName>
</protein>
<sequence>MGIIRARIPPRPPPDITVNQSTQGIAFIGFDSWSTAHCQRALIGKSLSAKMAFQRPTYDDTDLDDTRLYSEPMVSKVVHDTLAAFVAERDWAQFHTPENLAKSVVIEAGELLECFQWGADADLKRVREELADVLTFCLLLADRIGADPEQIVLEKLEITRKKYPVDKARGSSKNCRYNVEVARRETWQLACRANPNKLRDIYVGESLNAAGRLHQHLETPAKQHLKNIRVIIDEKFNKSVCLDLESYLIKLLAGDGANRVLNRNNGITESKYYQREMYREGFRNVFEQLKSDGVFTRSIPEIENSDLFKLSPFKALTEDQATSVGEIVKGFLIDVERGAKSMIVIQGDPGTGKTVVAIYMIKLLVDIKTFTSLEDLDSDSRFFDFFTETNQRLLQGLRIGLVVPQQSLRDSIKKVFRKTPGLNPSMVMTPFHTHRLNQRANQPSGVLNAKFATITRELFGSDDTSKTQLDWIRAKSRHQIFLLGAAQSVRPADLPSELLSDLVADTRASGRHFQLRTQMRVQAGSDFVSYVRWILDPRPLSVPRVRRDFGGYDFRVFDSVAYMRDEIFRRNAEVGLSRMVAGYAWEWKTKRDKNAFDIEIGQTRLCWNSTPTDWIASSNALEEVGSIHTVQGYDLNYVGVIIGLDLRFDPERRRLFIDRASYFDKKGKENNPALGRTYSDDDLLRFITQIYAVLMTRGIQGTYVYACDPGLREYLKAFIPSSS</sequence>
<dbReference type="Gene3D" id="1.10.287.1080">
    <property type="entry name" value="MazG-like"/>
    <property type="match status" value="1"/>
</dbReference>
<dbReference type="CDD" id="cd11537">
    <property type="entry name" value="NTP-PPase_RS21-C6_like"/>
    <property type="match status" value="1"/>
</dbReference>
<dbReference type="Pfam" id="PF09848">
    <property type="entry name" value="SLFN-g3_helicase"/>
    <property type="match status" value="1"/>
</dbReference>
<evidence type="ECO:0000313" key="3">
    <source>
        <dbReference type="Proteomes" id="UP000250266"/>
    </source>
</evidence>
<accession>A0A8E2E593</accession>
<dbReference type="EMBL" id="KV745111">
    <property type="protein sequence ID" value="OCK77650.1"/>
    <property type="molecule type" value="Genomic_DNA"/>
</dbReference>
<dbReference type="InterPro" id="IPR025984">
    <property type="entry name" value="DCTPP"/>
</dbReference>
<dbReference type="PANTHER" id="PTHR46523">
    <property type="entry name" value="DCTP PYROPHOSPHATASE 1"/>
    <property type="match status" value="1"/>
</dbReference>
<evidence type="ECO:0000259" key="1">
    <source>
        <dbReference type="Pfam" id="PF09848"/>
    </source>
</evidence>
<dbReference type="Pfam" id="PF12643">
    <property type="entry name" value="MazG-like"/>
    <property type="match status" value="1"/>
</dbReference>
<dbReference type="InterPro" id="IPR052555">
    <property type="entry name" value="dCTP_Pyrophosphatase"/>
</dbReference>